<reference evidence="1" key="1">
    <citation type="submission" date="2019-03" db="EMBL/GenBank/DDBJ databases">
        <title>Single cell metagenomics reveals metabolic interactions within the superorganism composed of flagellate Streblomastix strix and complex community of Bacteroidetes bacteria on its surface.</title>
        <authorList>
            <person name="Treitli S.C."/>
            <person name="Kolisko M."/>
            <person name="Husnik F."/>
            <person name="Keeling P."/>
            <person name="Hampl V."/>
        </authorList>
    </citation>
    <scope>NUCLEOTIDE SEQUENCE</scope>
    <source>
        <strain evidence="1">STM</strain>
    </source>
</reference>
<gene>
    <name evidence="1" type="ORF">EZS27_020143</name>
</gene>
<name>A0A5J4REH0_9ZZZZ</name>
<protein>
    <recommendedName>
        <fullName evidence="2">Transposase DDE domain-containing protein</fullName>
    </recommendedName>
</protein>
<dbReference type="EMBL" id="SNRY01001398">
    <property type="protein sequence ID" value="KAA6331223.1"/>
    <property type="molecule type" value="Genomic_DNA"/>
</dbReference>
<organism evidence="1">
    <name type="scientific">termite gut metagenome</name>
    <dbReference type="NCBI Taxonomy" id="433724"/>
    <lineage>
        <taxon>unclassified sequences</taxon>
        <taxon>metagenomes</taxon>
        <taxon>organismal metagenomes</taxon>
    </lineage>
</organism>
<evidence type="ECO:0008006" key="2">
    <source>
        <dbReference type="Google" id="ProtNLM"/>
    </source>
</evidence>
<evidence type="ECO:0000313" key="1">
    <source>
        <dbReference type="EMBL" id="KAA6331223.1"/>
    </source>
</evidence>
<proteinExistence type="predicted"/>
<comment type="caution">
    <text evidence="1">The sequence shown here is derived from an EMBL/GenBank/DDBJ whole genome shotgun (WGS) entry which is preliminary data.</text>
</comment>
<dbReference type="AlphaFoldDB" id="A0A5J4REH0"/>
<accession>A0A5J4REH0</accession>
<sequence length="127" mass="15435">MFTPDKIIEIFCMADDFCKEFDLEAQKHQIQTLDKKKYHRSSRMSDSEIMTILIGFHFGAFRNFKHYYLFYVQKHLRGEFPNLLSYNRFVELQSKVFIPFVLFLETDLFWTMYGYNLCRQYLYSGLS</sequence>